<reference evidence="1 2" key="1">
    <citation type="submission" date="2020-08" db="EMBL/GenBank/DDBJ databases">
        <title>Genomic Encyclopedia of Type Strains, Phase IV (KMG-IV): sequencing the most valuable type-strain genomes for metagenomic binning, comparative biology and taxonomic classification.</title>
        <authorList>
            <person name="Goeker M."/>
        </authorList>
    </citation>
    <scope>NUCLEOTIDE SEQUENCE [LARGE SCALE GENOMIC DNA]</scope>
    <source>
        <strain evidence="1 2">DSM 103526</strain>
    </source>
</reference>
<dbReference type="EMBL" id="JACHEN010000017">
    <property type="protein sequence ID" value="MBB6216764.1"/>
    <property type="molecule type" value="Genomic_DNA"/>
</dbReference>
<protein>
    <submittedName>
        <fullName evidence="1">YhcN/YlaJ family sporulation lipoprotein</fullName>
    </submittedName>
</protein>
<dbReference type="InterPro" id="IPR019076">
    <property type="entry name" value="Spore_lipoprot_YhcN/YlaJ-like"/>
</dbReference>
<evidence type="ECO:0000313" key="1">
    <source>
        <dbReference type="EMBL" id="MBB6216764.1"/>
    </source>
</evidence>
<organism evidence="1 2">
    <name type="scientific">Anaerosolibacter carboniphilus</name>
    <dbReference type="NCBI Taxonomy" id="1417629"/>
    <lineage>
        <taxon>Bacteria</taxon>
        <taxon>Bacillati</taxon>
        <taxon>Bacillota</taxon>
        <taxon>Clostridia</taxon>
        <taxon>Peptostreptococcales</taxon>
        <taxon>Thermotaleaceae</taxon>
        <taxon>Anaerosolibacter</taxon>
    </lineage>
</organism>
<keyword evidence="1" id="KW-0449">Lipoprotein</keyword>
<dbReference type="Pfam" id="PF09580">
    <property type="entry name" value="Spore_YhcN_YlaJ"/>
    <property type="match status" value="1"/>
</dbReference>
<evidence type="ECO:0000313" key="2">
    <source>
        <dbReference type="Proteomes" id="UP000579281"/>
    </source>
</evidence>
<dbReference type="RefSeq" id="WP_184311288.1">
    <property type="nucleotide sequence ID" value="NZ_JACHEN010000017.1"/>
</dbReference>
<name>A0A841KSQ5_9FIRM</name>
<dbReference type="Proteomes" id="UP000579281">
    <property type="component" value="Unassembled WGS sequence"/>
</dbReference>
<gene>
    <name evidence="1" type="ORF">HNQ80_002868</name>
</gene>
<keyword evidence="2" id="KW-1185">Reference proteome</keyword>
<accession>A0A841KSQ5</accession>
<dbReference type="PROSITE" id="PS51257">
    <property type="entry name" value="PROKAR_LIPOPROTEIN"/>
    <property type="match status" value="1"/>
</dbReference>
<proteinExistence type="predicted"/>
<comment type="caution">
    <text evidence="1">The sequence shown here is derived from an EMBL/GenBank/DDBJ whole genome shotgun (WGS) entry which is preliminary data.</text>
</comment>
<dbReference type="AlphaFoldDB" id="A0A841KSQ5"/>
<sequence>MKNTYRKLPITGISLILIFLMAFGCTPARRPIPNGYGEDQYNRGITTDRERIMDIGSGDQDLSMGGITPNNDPALRNYAGNPSEQTTQEALRREIQDLEGVGDVVAIYSDRIAYVGIAPEEGRIINNMRGLQTEIASKIRNRMPGIERIYVTTDQDRVSRLRGYADKLDGKKPDREMINEIEELF</sequence>